<dbReference type="InterPro" id="IPR037523">
    <property type="entry name" value="VOC_core"/>
</dbReference>
<dbReference type="PANTHER" id="PTHR33993">
    <property type="entry name" value="GLYOXALASE-RELATED"/>
    <property type="match status" value="1"/>
</dbReference>
<reference evidence="2" key="1">
    <citation type="submission" date="2018-06" db="EMBL/GenBank/DDBJ databases">
        <authorList>
            <person name="Zhirakovskaya E."/>
        </authorList>
    </citation>
    <scope>NUCLEOTIDE SEQUENCE</scope>
</reference>
<sequence length="128" mass="13728">MSMSDTMKQPGAFSWNELTTTDVDGAKAFYSELLGWTMDDLPSGDMTYTMLKVGEQEVAGMMATPPEAAGMPAMWGSYVTVEDVDAQAGKAEKLGGKVLVPPRDIPNVGRFCVIQDPQGAVLSLITYV</sequence>
<dbReference type="Gene3D" id="3.10.180.10">
    <property type="entry name" value="2,3-Dihydroxybiphenyl 1,2-Dioxygenase, domain 1"/>
    <property type="match status" value="1"/>
</dbReference>
<keyword evidence="2" id="KW-0560">Oxidoreductase</keyword>
<dbReference type="GO" id="GO:0051213">
    <property type="term" value="F:dioxygenase activity"/>
    <property type="evidence" value="ECO:0007669"/>
    <property type="project" value="UniProtKB-KW"/>
</dbReference>
<dbReference type="PROSITE" id="PS51819">
    <property type="entry name" value="VOC"/>
    <property type="match status" value="1"/>
</dbReference>
<dbReference type="Pfam" id="PF00903">
    <property type="entry name" value="Glyoxalase"/>
    <property type="match status" value="1"/>
</dbReference>
<evidence type="ECO:0000313" key="2">
    <source>
        <dbReference type="EMBL" id="VAX03514.1"/>
    </source>
</evidence>
<dbReference type="PANTHER" id="PTHR33993:SF14">
    <property type="entry name" value="GB|AAF24581.1"/>
    <property type="match status" value="1"/>
</dbReference>
<dbReference type="InterPro" id="IPR004360">
    <property type="entry name" value="Glyas_Fos-R_dOase_dom"/>
</dbReference>
<organism evidence="2">
    <name type="scientific">hydrothermal vent metagenome</name>
    <dbReference type="NCBI Taxonomy" id="652676"/>
    <lineage>
        <taxon>unclassified sequences</taxon>
        <taxon>metagenomes</taxon>
        <taxon>ecological metagenomes</taxon>
    </lineage>
</organism>
<protein>
    <submittedName>
        <fullName evidence="2">Glyoxalase/bleomycin resistance protein/dioxygenase</fullName>
    </submittedName>
</protein>
<dbReference type="AlphaFoldDB" id="A0A3B1AUM2"/>
<evidence type="ECO:0000259" key="1">
    <source>
        <dbReference type="PROSITE" id="PS51819"/>
    </source>
</evidence>
<dbReference type="InterPro" id="IPR029068">
    <property type="entry name" value="Glyas_Bleomycin-R_OHBP_Dase"/>
</dbReference>
<dbReference type="InterPro" id="IPR052164">
    <property type="entry name" value="Anthracycline_SecMetBiosynth"/>
</dbReference>
<name>A0A3B1AUM2_9ZZZZ</name>
<feature type="domain" description="VOC" evidence="1">
    <location>
        <begin position="12"/>
        <end position="127"/>
    </location>
</feature>
<keyword evidence="2" id="KW-0223">Dioxygenase</keyword>
<dbReference type="SUPFAM" id="SSF54593">
    <property type="entry name" value="Glyoxalase/Bleomycin resistance protein/Dihydroxybiphenyl dioxygenase"/>
    <property type="match status" value="1"/>
</dbReference>
<proteinExistence type="predicted"/>
<accession>A0A3B1AUM2</accession>
<dbReference type="EMBL" id="UOFU01000331">
    <property type="protein sequence ID" value="VAX03514.1"/>
    <property type="molecule type" value="Genomic_DNA"/>
</dbReference>
<dbReference type="CDD" id="cd07247">
    <property type="entry name" value="SgaA_N_like"/>
    <property type="match status" value="1"/>
</dbReference>
<gene>
    <name evidence="2" type="ORF">MNBD_GAMMA20-943</name>
</gene>